<dbReference type="AlphaFoldDB" id="A0A382R2X9"/>
<gene>
    <name evidence="1" type="ORF">METZ01_LOCUS344346</name>
</gene>
<organism evidence="1">
    <name type="scientific">marine metagenome</name>
    <dbReference type="NCBI Taxonomy" id="408172"/>
    <lineage>
        <taxon>unclassified sequences</taxon>
        <taxon>metagenomes</taxon>
        <taxon>ecological metagenomes</taxon>
    </lineage>
</organism>
<feature type="non-terminal residue" evidence="1">
    <location>
        <position position="1"/>
    </location>
</feature>
<reference evidence="1" key="1">
    <citation type="submission" date="2018-05" db="EMBL/GenBank/DDBJ databases">
        <authorList>
            <person name="Lanie J.A."/>
            <person name="Ng W.-L."/>
            <person name="Kazmierczak K.M."/>
            <person name="Andrzejewski T.M."/>
            <person name="Davidsen T.M."/>
            <person name="Wayne K.J."/>
            <person name="Tettelin H."/>
            <person name="Glass J.I."/>
            <person name="Rusch D."/>
            <person name="Podicherti R."/>
            <person name="Tsui H.-C.T."/>
            <person name="Winkler M.E."/>
        </authorList>
    </citation>
    <scope>NUCLEOTIDE SEQUENCE</scope>
</reference>
<name>A0A382R2X9_9ZZZZ</name>
<protein>
    <submittedName>
        <fullName evidence="1">Uncharacterized protein</fullName>
    </submittedName>
</protein>
<feature type="non-terminal residue" evidence="1">
    <location>
        <position position="47"/>
    </location>
</feature>
<accession>A0A382R2X9</accession>
<sequence length="47" mass="4942">VTGSVAEDDAVENAISIADDIVLKAAIGETWPTHLSSMDNVTNTWIA</sequence>
<proteinExistence type="predicted"/>
<evidence type="ECO:0000313" key="1">
    <source>
        <dbReference type="EMBL" id="SVC91492.1"/>
    </source>
</evidence>
<dbReference type="EMBL" id="UINC01118398">
    <property type="protein sequence ID" value="SVC91492.1"/>
    <property type="molecule type" value="Genomic_DNA"/>
</dbReference>